<evidence type="ECO:0000259" key="1">
    <source>
        <dbReference type="Pfam" id="PF19825"/>
    </source>
</evidence>
<evidence type="ECO:0000313" key="3">
    <source>
        <dbReference type="Proteomes" id="UP000284605"/>
    </source>
</evidence>
<dbReference type="Pfam" id="PF19825">
    <property type="entry name" value="DUF6306"/>
    <property type="match status" value="1"/>
</dbReference>
<dbReference type="OrthoDB" id="9778912at2"/>
<dbReference type="RefSeq" id="WP_119782670.1">
    <property type="nucleotide sequence ID" value="NZ_QYUK01000016.1"/>
</dbReference>
<dbReference type="InterPro" id="IPR046273">
    <property type="entry name" value="DUF6306"/>
</dbReference>
<dbReference type="AlphaFoldDB" id="A0A418VU06"/>
<name>A0A418VU06_9PROT</name>
<reference evidence="2 3" key="1">
    <citation type="submission" date="2018-09" db="EMBL/GenBank/DDBJ databases">
        <authorList>
            <person name="Zhu H."/>
        </authorList>
    </citation>
    <scope>NUCLEOTIDE SEQUENCE [LARGE SCALE GENOMIC DNA]</scope>
    <source>
        <strain evidence="2 3">K1W22B-8</strain>
    </source>
</reference>
<proteinExistence type="predicted"/>
<keyword evidence="3" id="KW-1185">Reference proteome</keyword>
<evidence type="ECO:0000313" key="2">
    <source>
        <dbReference type="EMBL" id="RJF80619.1"/>
    </source>
</evidence>
<feature type="domain" description="DUF6306" evidence="1">
    <location>
        <begin position="43"/>
        <end position="148"/>
    </location>
</feature>
<dbReference type="EMBL" id="QYUK01000016">
    <property type="protein sequence ID" value="RJF80619.1"/>
    <property type="molecule type" value="Genomic_DNA"/>
</dbReference>
<sequence>MTVVDPNHATASASLPGFALEAGSELTPARFDGPLTDSELDGLLNLLIEATRAGAKVAAVFACRAQCQEKRGMYLDIQADASKTIQSLARILKTRGIEPSAATNGFFDRAMDLPEKADRVAFFVRGQAWLVATLREALPHIADAEIVQIFRDCAVQADRNRVRAMSFQLG</sequence>
<accession>A0A418VU06</accession>
<comment type="caution">
    <text evidence="2">The sequence shown here is derived from an EMBL/GenBank/DDBJ whole genome shotgun (WGS) entry which is preliminary data.</text>
</comment>
<dbReference type="Proteomes" id="UP000284605">
    <property type="component" value="Unassembled WGS sequence"/>
</dbReference>
<gene>
    <name evidence="2" type="ORF">D3874_26265</name>
</gene>
<protein>
    <recommendedName>
        <fullName evidence="1">DUF6306 domain-containing protein</fullName>
    </recommendedName>
</protein>
<organism evidence="2 3">
    <name type="scientific">Oleomonas cavernae</name>
    <dbReference type="NCBI Taxonomy" id="2320859"/>
    <lineage>
        <taxon>Bacteria</taxon>
        <taxon>Pseudomonadati</taxon>
        <taxon>Pseudomonadota</taxon>
        <taxon>Alphaproteobacteria</taxon>
        <taxon>Acetobacterales</taxon>
        <taxon>Acetobacteraceae</taxon>
        <taxon>Oleomonas</taxon>
    </lineage>
</organism>